<organism evidence="6 7">
    <name type="scientific">Tegillarca granosa</name>
    <name type="common">Malaysian cockle</name>
    <name type="synonym">Anadara granosa</name>
    <dbReference type="NCBI Taxonomy" id="220873"/>
    <lineage>
        <taxon>Eukaryota</taxon>
        <taxon>Metazoa</taxon>
        <taxon>Spiralia</taxon>
        <taxon>Lophotrochozoa</taxon>
        <taxon>Mollusca</taxon>
        <taxon>Bivalvia</taxon>
        <taxon>Autobranchia</taxon>
        <taxon>Pteriomorphia</taxon>
        <taxon>Arcoida</taxon>
        <taxon>Arcoidea</taxon>
        <taxon>Arcidae</taxon>
        <taxon>Tegillarca</taxon>
    </lineage>
</organism>
<evidence type="ECO:0000256" key="2">
    <source>
        <dbReference type="ARBA" id="ARBA00022989"/>
    </source>
</evidence>
<dbReference type="Gene3D" id="1.20.1250.20">
    <property type="entry name" value="MFS general substrate transporter like domains"/>
    <property type="match status" value="2"/>
</dbReference>
<reference evidence="6 7" key="1">
    <citation type="submission" date="2022-12" db="EMBL/GenBank/DDBJ databases">
        <title>Chromosome-level genome of Tegillarca granosa.</title>
        <authorList>
            <person name="Kim J."/>
        </authorList>
    </citation>
    <scope>NUCLEOTIDE SEQUENCE [LARGE SCALE GENOMIC DNA]</scope>
    <source>
        <strain evidence="6">Teg-2019</strain>
        <tissue evidence="6">Adductor muscle</tissue>
    </source>
</reference>
<dbReference type="InterPro" id="IPR011701">
    <property type="entry name" value="MFS"/>
</dbReference>
<name>A0ABQ9F962_TEGGR</name>
<evidence type="ECO:0000256" key="4">
    <source>
        <dbReference type="SAM" id="MobiDB-lite"/>
    </source>
</evidence>
<feature type="transmembrane region" description="Helical" evidence="5">
    <location>
        <begin position="843"/>
        <end position="865"/>
    </location>
</feature>
<feature type="transmembrane region" description="Helical" evidence="5">
    <location>
        <begin position="905"/>
        <end position="929"/>
    </location>
</feature>
<evidence type="ECO:0000313" key="7">
    <source>
        <dbReference type="Proteomes" id="UP001217089"/>
    </source>
</evidence>
<feature type="region of interest" description="Disordered" evidence="4">
    <location>
        <begin position="1"/>
        <end position="27"/>
    </location>
</feature>
<feature type="transmembrane region" description="Helical" evidence="5">
    <location>
        <begin position="579"/>
        <end position="601"/>
    </location>
</feature>
<sequence>MDKEKKGEINKVAGETDTLNGEMDKEKKGEINKVVGETDTLNGEMDKEKKGEINKVVGKTDTLNGEMDKEKKGEINKVVGETDTLNGEMDKEKKGEINKVAGETDTLNGEMDKEKKGEINKVVGETDTLNGEMDKEKKGEINKVAGETDTLNGEMDKEKKGEINKVVGETDTLNGEMDKEKKGEINKVAGETDTLNGEMDKEKKGEINKVVGETDTLNGEMDKEKKGEINKVVGETDTLNGEMDKEKKGEINKVVGETDTLNGEMDKEKKGEINKVVGKTDTLNGEMDKEKKGEINKVVGETDTLNGEMDKEKKGEINKVVGKTDTLNDKINKQVEDKYIKSEINKHSENLEDHQGETNIEKVSKEENQSEICGDINLEDENTKGVKNKGAQNEPYHHDKDEKNIKSETTDSSNSRINIDEFFKKYDEIILNSPVLSDTGEDEEMGQGHDGNKGQDNTEKKGNMFHKLKQDKAYRRKLLHTAFLCWSFVVLGWIIGQFGPSFLDLQVITHTRLEEGSAFMTSHSVGYLFGSLISGILFDKFNKLVLLFSAIAGNGITVVVIPWCVLYEMMIAIHTVKGLFSGGLDACMYKCYIIGNAYLVYVWGDENGSYMQALHFAFALGGIISPLATAPFLVPRHHDDIPSTVAMTTPSTNWNSTIPDQNNTVLMTPSLYLNNMTNSSTISNEEPEFFKIESRVYIAYLISALLAFSAAFPFLYMHLKSGNKNGVNSKQEEKSDTDDRKLPLRQKVLIMINMMCMMGIYSAIEDTYAGFLTTFVVQQLNWTKTLGSYATSFYWAAFGTGRFFGIFLVKFCFPVRMISIYCMLLVLAFVGLLFSSTAYFDEGLWVCVPLAGLALSIIFPTVFTWTEEELLPVTGKVASLFLIASSSGTMINPIVLGFLMDELTPMYFCYLLLGESIILFLLYVSALCLSRNIQKGKIINEGHLDIELPVKSNSEPELYKGEDEGLLAR</sequence>
<feature type="transmembrane region" description="Helical" evidence="5">
    <location>
        <begin position="820"/>
        <end position="837"/>
    </location>
</feature>
<evidence type="ECO:0000313" key="6">
    <source>
        <dbReference type="EMBL" id="KAJ8313865.1"/>
    </source>
</evidence>
<keyword evidence="3 5" id="KW-0472">Membrane</keyword>
<feature type="region of interest" description="Disordered" evidence="4">
    <location>
        <begin position="437"/>
        <end position="460"/>
    </location>
</feature>
<feature type="transmembrane region" description="Helical" evidence="5">
    <location>
        <begin position="697"/>
        <end position="716"/>
    </location>
</feature>
<keyword evidence="2 5" id="KW-1133">Transmembrane helix</keyword>
<feature type="transmembrane region" description="Helical" evidence="5">
    <location>
        <begin position="748"/>
        <end position="764"/>
    </location>
</feature>
<feature type="compositionally biased region" description="Basic and acidic residues" evidence="4">
    <location>
        <begin position="446"/>
        <end position="460"/>
    </location>
</feature>
<keyword evidence="7" id="KW-1185">Reference proteome</keyword>
<evidence type="ECO:0008006" key="8">
    <source>
        <dbReference type="Google" id="ProtNLM"/>
    </source>
</evidence>
<feature type="transmembrane region" description="Helical" evidence="5">
    <location>
        <begin position="518"/>
        <end position="538"/>
    </location>
</feature>
<feature type="transmembrane region" description="Helical" evidence="5">
    <location>
        <begin position="478"/>
        <end position="498"/>
    </location>
</feature>
<evidence type="ECO:0000256" key="5">
    <source>
        <dbReference type="SAM" id="Phobius"/>
    </source>
</evidence>
<dbReference type="SUPFAM" id="SSF103473">
    <property type="entry name" value="MFS general substrate transporter"/>
    <property type="match status" value="1"/>
</dbReference>
<evidence type="ECO:0000256" key="1">
    <source>
        <dbReference type="ARBA" id="ARBA00022692"/>
    </source>
</evidence>
<comment type="caution">
    <text evidence="6">The sequence shown here is derived from an EMBL/GenBank/DDBJ whole genome shotgun (WGS) entry which is preliminary data.</text>
</comment>
<dbReference type="PANTHER" id="PTHR23121">
    <property type="entry name" value="SODIUM-DEPENDENT GLUCOSE TRANSPORTER 1"/>
    <property type="match status" value="1"/>
</dbReference>
<evidence type="ECO:0000256" key="3">
    <source>
        <dbReference type="ARBA" id="ARBA00023136"/>
    </source>
</evidence>
<feature type="region of interest" description="Disordered" evidence="4">
    <location>
        <begin position="379"/>
        <end position="412"/>
    </location>
</feature>
<keyword evidence="1 5" id="KW-0812">Transmembrane</keyword>
<dbReference type="InterPro" id="IPR036259">
    <property type="entry name" value="MFS_trans_sf"/>
</dbReference>
<dbReference type="Pfam" id="PF07690">
    <property type="entry name" value="MFS_1"/>
    <property type="match status" value="1"/>
</dbReference>
<proteinExistence type="predicted"/>
<feature type="transmembrane region" description="Helical" evidence="5">
    <location>
        <begin position="545"/>
        <end position="573"/>
    </location>
</feature>
<dbReference type="EMBL" id="JARBDR010000342">
    <property type="protein sequence ID" value="KAJ8313865.1"/>
    <property type="molecule type" value="Genomic_DNA"/>
</dbReference>
<accession>A0ABQ9F962</accession>
<feature type="transmembrane region" description="Helical" evidence="5">
    <location>
        <begin position="793"/>
        <end position="813"/>
    </location>
</feature>
<feature type="transmembrane region" description="Helical" evidence="5">
    <location>
        <begin position="613"/>
        <end position="634"/>
    </location>
</feature>
<feature type="compositionally biased region" description="Basic and acidic residues" evidence="4">
    <location>
        <begin position="88"/>
        <end position="97"/>
    </location>
</feature>
<feature type="transmembrane region" description="Helical" evidence="5">
    <location>
        <begin position="877"/>
        <end position="899"/>
    </location>
</feature>
<protein>
    <recommendedName>
        <fullName evidence="8">Sodium-dependent glucose transporter 1</fullName>
    </recommendedName>
</protein>
<dbReference type="Proteomes" id="UP001217089">
    <property type="component" value="Unassembled WGS sequence"/>
</dbReference>
<gene>
    <name evidence="6" type="ORF">KUTeg_008426</name>
</gene>
<feature type="compositionally biased region" description="Basic and acidic residues" evidence="4">
    <location>
        <begin position="66"/>
        <end position="75"/>
    </location>
</feature>
<dbReference type="PANTHER" id="PTHR23121:SF9">
    <property type="entry name" value="SODIUM-DEPENDENT GLUCOSE TRANSPORTER 1"/>
    <property type="match status" value="1"/>
</dbReference>
<feature type="region of interest" description="Disordered" evidence="4">
    <location>
        <begin position="61"/>
        <end position="102"/>
    </location>
</feature>
<feature type="compositionally biased region" description="Basic and acidic residues" evidence="4">
    <location>
        <begin position="395"/>
        <end position="409"/>
    </location>
</feature>